<proteinExistence type="predicted"/>
<dbReference type="RefSeq" id="WP_050351900.1">
    <property type="nucleotide sequence ID" value="NZ_BOSN01000006.1"/>
</dbReference>
<evidence type="ECO:0000313" key="2">
    <source>
        <dbReference type="Proteomes" id="UP000036780"/>
    </source>
</evidence>
<protein>
    <recommendedName>
        <fullName evidence="3">Sce7726 family protein</fullName>
    </recommendedName>
</protein>
<dbReference type="PATRIC" id="fig|1473.5.peg.1129"/>
<dbReference type="NCBIfam" id="NF033832">
    <property type="entry name" value="sce7726_fam"/>
    <property type="match status" value="1"/>
</dbReference>
<gene>
    <name evidence="1" type="ORF">AFK71_12760</name>
</gene>
<accession>A0A0L0QLC7</accession>
<dbReference type="AlphaFoldDB" id="A0A0L0QLC7"/>
<organism evidence="1 2">
    <name type="scientific">Virgibacillus pantothenticus</name>
    <dbReference type="NCBI Taxonomy" id="1473"/>
    <lineage>
        <taxon>Bacteria</taxon>
        <taxon>Bacillati</taxon>
        <taxon>Bacillota</taxon>
        <taxon>Bacilli</taxon>
        <taxon>Bacillales</taxon>
        <taxon>Bacillaceae</taxon>
        <taxon>Virgibacillus</taxon>
    </lineage>
</organism>
<dbReference type="OrthoDB" id="128875at2"/>
<evidence type="ECO:0008006" key="3">
    <source>
        <dbReference type="Google" id="ProtNLM"/>
    </source>
</evidence>
<name>A0A0L0QLC7_VIRPA</name>
<dbReference type="InterPro" id="IPR047729">
    <property type="entry name" value="Sce7726-like"/>
</dbReference>
<sequence length="193" mass="22429">MIYVKKLDDNEIRTALITRLSTYKDCKIYEEVTVPSGKARADIVSVNGHVVAYEIKSDYDSIKRLETQIPEYDRNFEMNYIVVGAKFEESISNFVPEYWGIILVRKTRLNTIRLSFIRKAKLNPKLSFTDFLSLLSSNEIKKIATKGKYLEKHLKSSEVRKLFKQDIVKKLDENLSNSIKKSLKKQVRLSLKS</sequence>
<dbReference type="Proteomes" id="UP000036780">
    <property type="component" value="Unassembled WGS sequence"/>
</dbReference>
<comment type="caution">
    <text evidence="1">The sequence shown here is derived from an EMBL/GenBank/DDBJ whole genome shotgun (WGS) entry which is preliminary data.</text>
</comment>
<keyword evidence="2" id="KW-1185">Reference proteome</keyword>
<dbReference type="EMBL" id="LGTO01000007">
    <property type="protein sequence ID" value="KNE19371.1"/>
    <property type="molecule type" value="Genomic_DNA"/>
</dbReference>
<evidence type="ECO:0000313" key="1">
    <source>
        <dbReference type="EMBL" id="KNE19371.1"/>
    </source>
</evidence>
<reference evidence="2" key="1">
    <citation type="submission" date="2015-07" db="EMBL/GenBank/DDBJ databases">
        <title>Fjat-10053 dsm26.</title>
        <authorList>
            <person name="Liu B."/>
            <person name="Wang J."/>
            <person name="Zhu Y."/>
            <person name="Liu G."/>
            <person name="Chen Q."/>
            <person name="Chen Z."/>
            <person name="Lan J."/>
            <person name="Che J."/>
            <person name="Ge C."/>
            <person name="Shi H."/>
            <person name="Pan Z."/>
            <person name="Liu X."/>
        </authorList>
    </citation>
    <scope>NUCLEOTIDE SEQUENCE [LARGE SCALE GENOMIC DNA]</scope>
    <source>
        <strain evidence="2">DSM 26</strain>
    </source>
</reference>